<dbReference type="PANTHER" id="PTHR30502">
    <property type="entry name" value="2-KETO-3-DEOXY-L-RHAMNONATE ALDOLASE"/>
    <property type="match status" value="1"/>
</dbReference>
<keyword evidence="3" id="KW-0456">Lyase</keyword>
<dbReference type="Gene3D" id="3.20.20.60">
    <property type="entry name" value="Phosphoenolpyruvate-binding domains"/>
    <property type="match status" value="1"/>
</dbReference>
<protein>
    <submittedName>
        <fullName evidence="5">2-dehydro-3-deoxyglucarate aldolase</fullName>
    </submittedName>
</protein>
<reference evidence="6" key="1">
    <citation type="submission" date="2016-10" db="EMBL/GenBank/DDBJ databases">
        <authorList>
            <person name="Varghese N."/>
            <person name="Submissions S."/>
        </authorList>
    </citation>
    <scope>NUCLEOTIDE SEQUENCE [LARGE SCALE GENOMIC DNA]</scope>
    <source>
        <strain evidence="6">DSM 46136</strain>
    </source>
</reference>
<dbReference type="OrthoDB" id="3353438at2"/>
<dbReference type="RefSeq" id="WP_093583416.1">
    <property type="nucleotide sequence ID" value="NZ_FPBA01000024.1"/>
</dbReference>
<keyword evidence="2" id="KW-0479">Metal-binding</keyword>
<evidence type="ECO:0000256" key="2">
    <source>
        <dbReference type="ARBA" id="ARBA00022723"/>
    </source>
</evidence>
<organism evidence="5 6">
    <name type="scientific">Geodermatophilus amargosae</name>
    <dbReference type="NCBI Taxonomy" id="1296565"/>
    <lineage>
        <taxon>Bacteria</taxon>
        <taxon>Bacillati</taxon>
        <taxon>Actinomycetota</taxon>
        <taxon>Actinomycetes</taxon>
        <taxon>Geodermatophilales</taxon>
        <taxon>Geodermatophilaceae</taxon>
        <taxon>Geodermatophilus</taxon>
    </lineage>
</organism>
<name>A0A1I7CPN2_9ACTN</name>
<evidence type="ECO:0000256" key="1">
    <source>
        <dbReference type="ARBA" id="ARBA00005568"/>
    </source>
</evidence>
<evidence type="ECO:0000313" key="6">
    <source>
        <dbReference type="Proteomes" id="UP000199546"/>
    </source>
</evidence>
<evidence type="ECO:0000256" key="3">
    <source>
        <dbReference type="ARBA" id="ARBA00023239"/>
    </source>
</evidence>
<evidence type="ECO:0000313" key="5">
    <source>
        <dbReference type="EMBL" id="SFU01289.1"/>
    </source>
</evidence>
<feature type="domain" description="HpcH/HpaI aldolase/citrate lyase" evidence="4">
    <location>
        <begin position="25"/>
        <end position="219"/>
    </location>
</feature>
<dbReference type="Pfam" id="PF03328">
    <property type="entry name" value="HpcH_HpaI"/>
    <property type="match status" value="1"/>
</dbReference>
<dbReference type="InterPro" id="IPR050251">
    <property type="entry name" value="HpcH-HpaI_aldolase"/>
</dbReference>
<dbReference type="InterPro" id="IPR040442">
    <property type="entry name" value="Pyrv_kinase-like_dom_sf"/>
</dbReference>
<dbReference type="EMBL" id="FPBA01000024">
    <property type="protein sequence ID" value="SFU01289.1"/>
    <property type="molecule type" value="Genomic_DNA"/>
</dbReference>
<keyword evidence="6" id="KW-1185">Reference proteome</keyword>
<dbReference type="GO" id="GO:0016832">
    <property type="term" value="F:aldehyde-lyase activity"/>
    <property type="evidence" value="ECO:0007669"/>
    <property type="project" value="TreeGrafter"/>
</dbReference>
<dbReference type="Proteomes" id="UP000199546">
    <property type="component" value="Unassembled WGS sequence"/>
</dbReference>
<dbReference type="PANTHER" id="PTHR30502:SF0">
    <property type="entry name" value="PHOSPHOENOLPYRUVATE CARBOXYLASE FAMILY PROTEIN"/>
    <property type="match status" value="1"/>
</dbReference>
<gene>
    <name evidence="5" type="ORF">SAMN05660657_04727</name>
</gene>
<sequence length="269" mass="29188">MGTYKVSIPARDRLSALIREGVRPTGVFATLFDPAVTDILGSVGFHFVIVDSEHTPMEPRDALGHVRAATSRGMLAFARLPDSLPTTIRRYMDVGVDGIILPHVETAEQMAAAVSVSRFSPEGSRGSGPGSYMAGYSPVPEWEDIKAWATRNTMVIPQIESRKGLENVEQICAVNGVGAVIFGPGDLAQDLGLSLMEMNAPVIREAWERTKAAAAAHGLWTMTPWVHGGKQTPNAGADIVFHHYDVYFMREAAQSAFDECMAETREKGM</sequence>
<dbReference type="InterPro" id="IPR015813">
    <property type="entry name" value="Pyrv/PenolPyrv_kinase-like_dom"/>
</dbReference>
<dbReference type="GO" id="GO:0046872">
    <property type="term" value="F:metal ion binding"/>
    <property type="evidence" value="ECO:0007669"/>
    <property type="project" value="UniProtKB-KW"/>
</dbReference>
<proteinExistence type="inferred from homology"/>
<dbReference type="InterPro" id="IPR005000">
    <property type="entry name" value="Aldolase/citrate-lyase_domain"/>
</dbReference>
<dbReference type="SUPFAM" id="SSF51621">
    <property type="entry name" value="Phosphoenolpyruvate/pyruvate domain"/>
    <property type="match status" value="1"/>
</dbReference>
<evidence type="ECO:0000259" key="4">
    <source>
        <dbReference type="Pfam" id="PF03328"/>
    </source>
</evidence>
<dbReference type="STRING" id="1296565.SAMN05660657_04727"/>
<dbReference type="GO" id="GO:0005737">
    <property type="term" value="C:cytoplasm"/>
    <property type="evidence" value="ECO:0007669"/>
    <property type="project" value="TreeGrafter"/>
</dbReference>
<comment type="similarity">
    <text evidence="1">Belongs to the HpcH/HpaI aldolase family.</text>
</comment>
<dbReference type="AlphaFoldDB" id="A0A1I7CPN2"/>
<accession>A0A1I7CPN2</accession>